<comment type="similarity">
    <text evidence="2 7">Belongs to the TFP11/STIP family.</text>
</comment>
<keyword evidence="3 7" id="KW-0507">mRNA processing</keyword>
<dbReference type="InterPro" id="IPR000467">
    <property type="entry name" value="G_patch_dom"/>
</dbReference>
<keyword evidence="5 7" id="KW-0508">mRNA splicing</keyword>
<evidence type="ECO:0000259" key="10">
    <source>
        <dbReference type="PROSITE" id="PS50174"/>
    </source>
</evidence>
<dbReference type="EMBL" id="LR899830">
    <property type="protein sequence ID" value="CAD7242748.1"/>
    <property type="molecule type" value="Genomic_DNA"/>
</dbReference>
<dbReference type="GO" id="GO:0003676">
    <property type="term" value="F:nucleic acid binding"/>
    <property type="evidence" value="ECO:0007669"/>
    <property type="project" value="InterPro"/>
</dbReference>
<organism evidence="11">
    <name type="scientific">Darwinula stevensoni</name>
    <dbReference type="NCBI Taxonomy" id="69355"/>
    <lineage>
        <taxon>Eukaryota</taxon>
        <taxon>Metazoa</taxon>
        <taxon>Ecdysozoa</taxon>
        <taxon>Arthropoda</taxon>
        <taxon>Crustacea</taxon>
        <taxon>Oligostraca</taxon>
        <taxon>Ostracoda</taxon>
        <taxon>Podocopa</taxon>
        <taxon>Podocopida</taxon>
        <taxon>Darwinulocopina</taxon>
        <taxon>Darwinuloidea</taxon>
        <taxon>Darwinulidae</taxon>
        <taxon>Darwinula</taxon>
    </lineage>
</organism>
<evidence type="ECO:0000256" key="4">
    <source>
        <dbReference type="ARBA" id="ARBA00022728"/>
    </source>
</evidence>
<name>A0A7R9A494_9CRUS</name>
<evidence type="ECO:0000256" key="9">
    <source>
        <dbReference type="SAM" id="MobiDB-lite"/>
    </source>
</evidence>
<feature type="compositionally biased region" description="Basic and acidic residues" evidence="9">
    <location>
        <begin position="79"/>
        <end position="92"/>
    </location>
</feature>
<keyword evidence="12" id="KW-1185">Reference proteome</keyword>
<sequence length="796" mass="91462">MADEFEEFKITDYDLENEFNINRPYRKLTKNQQIYGIWADESDDEGGHTGLGSRNHKRKPDYTTPLSFVAGGIQQAGKKKPEDEGKVKKESHGSSSSETEEEEVKVPVQLQRRRRQGMSGGLDKGSMRSIGEWEQHTKGIGKKLLLQMGYQPGKGLGKELQGIATPIEAHKRKGRGAIGAYGEEKKIEPAKVIEQDEEKLISKDSHWRKGDRKAKKIKYVYKTVEEVIESGIGAPVNKDDSSITGVKVIDMTGKEARVLSGYSAIHGTQKKPAEEDLSAEKERRRFDLPELMHNLDLLVDRAEQQIIRLDRRKKNAENRMIALEQEEEKLSERIEEEKKAVSEMQRILTLVDNLEQRSSKGSLDPEEALSMFQEMKDVYEKEYERYQLHQLAGPIVIPTMKEYFKNWNPLSDPKHGVKLMKAWKDLLDDHVSHRGTSASDDPYQQLIWEAWLPPVRSALGNWQVRECEGVLQLLEEWLPLLPNWCLAHTLDQLIMPKIQAEVNAWNPLTDTVPIHAWIHPWLPFMDTRLEVLYPIIRGKLGSALASWHPSDRSAKLILQPWLRAWGKGTTEAFLLRHIVPKLQVVLEEFVINPQQQQLDQWKWVMEWEGFVSSATMSSLLDRCFFPRWLQILVTWLNHQPSFEEVRQWYLGWKRLIPESLMSDPIIQKNLNDALEMMQRAAARLDSIPSTRMFQPPPHPVPPAATHERNLQTLARGVQMHGSVPQGFKELVERRCEEKGILFHPVPGKFYEGKPIYRCGGVQIYIDRSVIFLFQNGVWVPTSLQNCLDMALASSIP</sequence>
<feature type="coiled-coil region" evidence="8">
    <location>
        <begin position="292"/>
        <end position="347"/>
    </location>
</feature>
<evidence type="ECO:0000313" key="11">
    <source>
        <dbReference type="EMBL" id="CAD7242748.1"/>
    </source>
</evidence>
<dbReference type="PANTHER" id="PTHR23329">
    <property type="entry name" value="TUFTELIN-INTERACTING PROTEIN 11-RELATED"/>
    <property type="match status" value="1"/>
</dbReference>
<keyword evidence="4 7" id="KW-0747">Spliceosome</keyword>
<comment type="subcellular location">
    <subcellularLocation>
        <location evidence="1 7">Nucleus</location>
    </subcellularLocation>
</comment>
<evidence type="ECO:0000313" key="12">
    <source>
        <dbReference type="Proteomes" id="UP000677054"/>
    </source>
</evidence>
<evidence type="ECO:0000256" key="5">
    <source>
        <dbReference type="ARBA" id="ARBA00023187"/>
    </source>
</evidence>
<dbReference type="EMBL" id="CAJPEV010000313">
    <property type="protein sequence ID" value="CAG0883826.1"/>
    <property type="molecule type" value="Genomic_DNA"/>
</dbReference>
<dbReference type="InterPro" id="IPR045211">
    <property type="entry name" value="TFP11/STIP/Ntr1"/>
</dbReference>
<gene>
    <name evidence="11" type="ORF">DSTB1V02_LOCUS2699</name>
</gene>
<dbReference type="Pfam" id="PF07842">
    <property type="entry name" value="GCFC"/>
    <property type="match status" value="1"/>
</dbReference>
<dbReference type="SMART" id="SM00443">
    <property type="entry name" value="G_patch"/>
    <property type="match status" value="1"/>
</dbReference>
<dbReference type="GO" id="GO:0071008">
    <property type="term" value="C:U2-type post-mRNA release spliceosomal complex"/>
    <property type="evidence" value="ECO:0007669"/>
    <property type="project" value="TreeGrafter"/>
</dbReference>
<evidence type="ECO:0000256" key="7">
    <source>
        <dbReference type="PIRNR" id="PIRNR017706"/>
    </source>
</evidence>
<dbReference type="PROSITE" id="PS50174">
    <property type="entry name" value="G_PATCH"/>
    <property type="match status" value="1"/>
</dbReference>
<dbReference type="Pfam" id="PF12457">
    <property type="entry name" value="TIP_N"/>
    <property type="match status" value="1"/>
</dbReference>
<proteinExistence type="inferred from homology"/>
<dbReference type="AlphaFoldDB" id="A0A7R9A494"/>
<keyword evidence="8" id="KW-0175">Coiled coil</keyword>
<evidence type="ECO:0000256" key="3">
    <source>
        <dbReference type="ARBA" id="ARBA00022664"/>
    </source>
</evidence>
<dbReference type="OrthoDB" id="4822at2759"/>
<feature type="domain" description="G-patch" evidence="10">
    <location>
        <begin position="137"/>
        <end position="183"/>
    </location>
</feature>
<evidence type="ECO:0000256" key="2">
    <source>
        <dbReference type="ARBA" id="ARBA00010900"/>
    </source>
</evidence>
<protein>
    <recommendedName>
        <fullName evidence="10">G-patch domain-containing protein</fullName>
    </recommendedName>
</protein>
<dbReference type="InterPro" id="IPR022159">
    <property type="entry name" value="STIP/TFIP11_N"/>
</dbReference>
<accession>A0A7R9A494</accession>
<evidence type="ECO:0000256" key="6">
    <source>
        <dbReference type="ARBA" id="ARBA00023242"/>
    </source>
</evidence>
<reference evidence="11" key="1">
    <citation type="submission" date="2020-11" db="EMBL/GenBank/DDBJ databases">
        <authorList>
            <person name="Tran Van P."/>
        </authorList>
    </citation>
    <scope>NUCLEOTIDE SEQUENCE</scope>
</reference>
<dbReference type="InterPro" id="IPR022783">
    <property type="entry name" value="GCFC_dom"/>
</dbReference>
<dbReference type="Proteomes" id="UP000677054">
    <property type="component" value="Unassembled WGS sequence"/>
</dbReference>
<feature type="region of interest" description="Disordered" evidence="9">
    <location>
        <begin position="40"/>
        <end position="130"/>
    </location>
</feature>
<evidence type="ECO:0000256" key="1">
    <source>
        <dbReference type="ARBA" id="ARBA00004123"/>
    </source>
</evidence>
<dbReference type="InterPro" id="IPR024933">
    <property type="entry name" value="TFP11"/>
</dbReference>
<dbReference type="PIRSF" id="PIRSF017706">
    <property type="entry name" value="TFIP11"/>
    <property type="match status" value="1"/>
</dbReference>
<dbReference type="Pfam" id="PF01585">
    <property type="entry name" value="G-patch"/>
    <property type="match status" value="1"/>
</dbReference>
<evidence type="ECO:0000256" key="8">
    <source>
        <dbReference type="SAM" id="Coils"/>
    </source>
</evidence>
<dbReference type="GO" id="GO:0000390">
    <property type="term" value="P:spliceosomal complex disassembly"/>
    <property type="evidence" value="ECO:0007669"/>
    <property type="project" value="InterPro"/>
</dbReference>
<dbReference type="PANTHER" id="PTHR23329:SF1">
    <property type="entry name" value="TUFTELIN-INTERACTING PROTEIN 11"/>
    <property type="match status" value="1"/>
</dbReference>
<keyword evidence="6 7" id="KW-0539">Nucleus</keyword>